<comment type="caution">
    <text evidence="1">The sequence shown here is derived from an EMBL/GenBank/DDBJ whole genome shotgun (WGS) entry which is preliminary data.</text>
</comment>
<proteinExistence type="predicted"/>
<dbReference type="PATRIC" id="fig|1318628.3.peg.1250"/>
<dbReference type="STRING" id="1318628.MARLIPOL_06249"/>
<name>R8B180_9GAMM</name>
<accession>R8B180</accession>
<gene>
    <name evidence="1" type="ORF">MARLIPOL_06249</name>
</gene>
<organism evidence="1 2">
    <name type="scientific">Marinobacter lipolyticus SM19</name>
    <dbReference type="NCBI Taxonomy" id="1318628"/>
    <lineage>
        <taxon>Bacteria</taxon>
        <taxon>Pseudomonadati</taxon>
        <taxon>Pseudomonadota</taxon>
        <taxon>Gammaproteobacteria</taxon>
        <taxon>Pseudomonadales</taxon>
        <taxon>Marinobacteraceae</taxon>
        <taxon>Marinobacter</taxon>
    </lineage>
</organism>
<dbReference type="Proteomes" id="UP000016540">
    <property type="component" value="Unassembled WGS sequence"/>
</dbReference>
<protein>
    <submittedName>
        <fullName evidence="1">Uncharacterized protein</fullName>
    </submittedName>
</protein>
<dbReference type="HOGENOM" id="CLU_1394892_0_0_6"/>
<keyword evidence="2" id="KW-1185">Reference proteome</keyword>
<dbReference type="AlphaFoldDB" id="R8B180"/>
<reference evidence="1 2" key="1">
    <citation type="journal article" date="2013" name="Genome Announc.">
        <title>Draft Genome Sequence of the Moderately Halophilic Bacterium Marinobacter lipolyticus Strain SM19.</title>
        <authorList>
            <person name="Papke R.T."/>
            <person name="de la Haba R.R."/>
            <person name="Infante-Dominguez C."/>
            <person name="Perez D."/>
            <person name="Sanchez-Porro C."/>
            <person name="Lapierre P."/>
            <person name="Ventosa A."/>
        </authorList>
    </citation>
    <scope>NUCLEOTIDE SEQUENCE [LARGE SCALE GENOMIC DNA]</scope>
    <source>
        <strain evidence="1 2">SM19</strain>
    </source>
</reference>
<evidence type="ECO:0000313" key="1">
    <source>
        <dbReference type="EMBL" id="EON92329.1"/>
    </source>
</evidence>
<dbReference type="RefSeq" id="WP_012137254.1">
    <property type="nucleotide sequence ID" value="NZ_KE007317.1"/>
</dbReference>
<evidence type="ECO:0000313" key="2">
    <source>
        <dbReference type="Proteomes" id="UP000016540"/>
    </source>
</evidence>
<sequence length="205" mass="22393">MPISSSESARMNYFRIFSMCLLCLPFGLTGCASYYNHYGLFPAENSSGEARQVLLSWQTADYPDWWLVADKSTPITLTTQCSSRVWRLADDSHDIAGECAGGIRACGQPGQDIAAFRGEPANEQTTCMAINPDNEQARVVDIGTSLELLVSCRPVKTSRVVGEDQEGTDYLRPSSVTYRVHLRTSPRGALNAGPPVMDDTVCDAD</sequence>
<dbReference type="eggNOG" id="ENOG50345DK">
    <property type="taxonomic scope" value="Bacteria"/>
</dbReference>
<dbReference type="EMBL" id="ASAD01000010">
    <property type="protein sequence ID" value="EON92329.1"/>
    <property type="molecule type" value="Genomic_DNA"/>
</dbReference>